<dbReference type="OrthoDB" id="5584477at2759"/>
<feature type="region of interest" description="Disordered" evidence="1">
    <location>
        <begin position="1"/>
        <end position="133"/>
    </location>
</feature>
<evidence type="ECO:0000256" key="2">
    <source>
        <dbReference type="SAM" id="Phobius"/>
    </source>
</evidence>
<dbReference type="EMBL" id="SSOP01000258">
    <property type="protein sequence ID" value="KAB5589524.1"/>
    <property type="molecule type" value="Genomic_DNA"/>
</dbReference>
<gene>
    <name evidence="4" type="ORF">CTheo_7031</name>
</gene>
<evidence type="ECO:0000259" key="3">
    <source>
        <dbReference type="Pfam" id="PF17667"/>
    </source>
</evidence>
<keyword evidence="2" id="KW-1133">Transmembrane helix</keyword>
<evidence type="ECO:0000256" key="1">
    <source>
        <dbReference type="SAM" id="MobiDB-lite"/>
    </source>
</evidence>
<dbReference type="PANTHER" id="PTHR38248:SF2">
    <property type="entry name" value="FUNK1 11"/>
    <property type="match status" value="1"/>
</dbReference>
<reference evidence="4 5" key="1">
    <citation type="journal article" date="2019" name="Fungal Biol. Biotechnol.">
        <title>Draft genome sequence of fastidious pathogen Ceratobasidium theobromae, which causes vascular-streak dieback in Theobroma cacao.</title>
        <authorList>
            <person name="Ali S.S."/>
            <person name="Asman A."/>
            <person name="Shao J."/>
            <person name="Firmansyah A.P."/>
            <person name="Susilo A.W."/>
            <person name="Rosmana A."/>
            <person name="McMahon P."/>
            <person name="Junaid M."/>
            <person name="Guest D."/>
            <person name="Kheng T.Y."/>
            <person name="Meinhardt L.W."/>
            <person name="Bailey B.A."/>
        </authorList>
    </citation>
    <scope>NUCLEOTIDE SEQUENCE [LARGE SCALE GENOMIC DNA]</scope>
    <source>
        <strain evidence="4 5">CT2</strain>
    </source>
</reference>
<accession>A0A5N5QCY6</accession>
<sequence length="890" mass="100878">MQSKFTPISATPKRRHDRIVSRPVVPNRRHLPDEPSKRQRTDRSTVSAPLPPSSPQDELPSQSATASLPATIPTNTQTQSVPDTPRRPSSASRSPTLPLQPQHSSRGQTVSSTLPVEVSEDAQRRTESLQGEPMKRADMELALRGEINGAVYQYNLFCEEFLKIENEEKRKTIMSTLAQTDIFNHKGQWTIDCTNLLIGECDEISRHNMYDTVAAILDAINQVAFNSENDQFRPVRRRIVRFSRRMDGDDPHDSSTGPDVIQSDVDSEGRRHWADVEFFTECKTNPNQLGEALMQLARYARTTFVNQIYRLHVFAIAVCGTEATFVRFDRSQILHSLPIDLSQDFQKFALAAAGLFALEPRMFGYNTDFYFWPPLTGQPGDHSESKELRVKIRNKRWRVVEVMCQRKCLIGRATLVLLLSRVKNKKQRVVLKLIWRDESRTDEGESLKLFKGYPGICQCKWSKVCESTSVADKKNLVESVAAKRFFPRLSHADLPSDLSNTSGSTSRDSRSRSAKLGILQRFAGICSKNKLHRDISEGNVLCAPLVNTSEDTNYWSDSESTLVDSDSDSDDSATVIEEDVDSMFNELPLTSEAGEIDAPTYEEYHNRRYNGEVKCIGKLYDLEFMVNRKRGDAEPRGPEKTGTPAFIAAQLLLATRRNPVQHTYLHDLESFFWVLVWIVATRVEPEKKMNAEARKLMTKLCNPDDQSLGEFKKGFITTPVDSGDTIVELDNGWELAAGVVRAFAEFLEKSIYKKAVTKYPKFMFLEALPETVVPADEDPWLDIKRISEVFFICMWSASLSLCFDNYFTTPLLCTPPSSTKWWNELSPSGNALPDDLTDNPKLVEQLCDRQLALICLVFFGLTLYCWNLVISLFRIFEKVKHRAVGNSIVV</sequence>
<proteinExistence type="predicted"/>
<keyword evidence="2" id="KW-0472">Membrane</keyword>
<evidence type="ECO:0000313" key="4">
    <source>
        <dbReference type="EMBL" id="KAB5589524.1"/>
    </source>
</evidence>
<feature type="compositionally biased region" description="Polar residues" evidence="1">
    <location>
        <begin position="55"/>
        <end position="82"/>
    </location>
</feature>
<comment type="caution">
    <text evidence="4">The sequence shown here is derived from an EMBL/GenBank/DDBJ whole genome shotgun (WGS) entry which is preliminary data.</text>
</comment>
<dbReference type="AlphaFoldDB" id="A0A5N5QCY6"/>
<dbReference type="Proteomes" id="UP000383932">
    <property type="component" value="Unassembled WGS sequence"/>
</dbReference>
<dbReference type="InterPro" id="IPR040976">
    <property type="entry name" value="Pkinase_fungal"/>
</dbReference>
<protein>
    <recommendedName>
        <fullName evidence="3">Fungal-type protein kinase domain-containing protein</fullName>
    </recommendedName>
</protein>
<feature type="domain" description="Fungal-type protein kinase" evidence="3">
    <location>
        <begin position="265"/>
        <end position="466"/>
    </location>
</feature>
<keyword evidence="2" id="KW-0812">Transmembrane</keyword>
<evidence type="ECO:0000313" key="5">
    <source>
        <dbReference type="Proteomes" id="UP000383932"/>
    </source>
</evidence>
<feature type="compositionally biased region" description="Basic and acidic residues" evidence="1">
    <location>
        <begin position="121"/>
        <end position="133"/>
    </location>
</feature>
<name>A0A5N5QCY6_9AGAM</name>
<feature type="compositionally biased region" description="Polar residues" evidence="1">
    <location>
        <begin position="97"/>
        <end position="114"/>
    </location>
</feature>
<organism evidence="4 5">
    <name type="scientific">Ceratobasidium theobromae</name>
    <dbReference type="NCBI Taxonomy" id="1582974"/>
    <lineage>
        <taxon>Eukaryota</taxon>
        <taxon>Fungi</taxon>
        <taxon>Dikarya</taxon>
        <taxon>Basidiomycota</taxon>
        <taxon>Agaricomycotina</taxon>
        <taxon>Agaricomycetes</taxon>
        <taxon>Cantharellales</taxon>
        <taxon>Ceratobasidiaceae</taxon>
        <taxon>Ceratobasidium</taxon>
    </lineage>
</organism>
<feature type="domain" description="Fungal-type protein kinase" evidence="3">
    <location>
        <begin position="527"/>
        <end position="679"/>
    </location>
</feature>
<dbReference type="Pfam" id="PF17667">
    <property type="entry name" value="Pkinase_fungal"/>
    <property type="match status" value="2"/>
</dbReference>
<dbReference type="PANTHER" id="PTHR38248">
    <property type="entry name" value="FUNK1 6"/>
    <property type="match status" value="1"/>
</dbReference>
<feature type="transmembrane region" description="Helical" evidence="2">
    <location>
        <begin position="851"/>
        <end position="873"/>
    </location>
</feature>
<keyword evidence="5" id="KW-1185">Reference proteome</keyword>
<feature type="compositionally biased region" description="Basic and acidic residues" evidence="1">
    <location>
        <begin position="30"/>
        <end position="43"/>
    </location>
</feature>